<dbReference type="InterPro" id="IPR011949">
    <property type="entry name" value="HAD-SF_hydro_IA_REG-2-like"/>
</dbReference>
<dbReference type="CDD" id="cd16415">
    <property type="entry name" value="HAD_dREG-2_like"/>
    <property type="match status" value="1"/>
</dbReference>
<protein>
    <submittedName>
        <fullName evidence="1">HAD-IA family hydrolase</fullName>
    </submittedName>
</protein>
<dbReference type="InterPro" id="IPR044924">
    <property type="entry name" value="HAD-SF_hydro_IA_REG-2-like_cap"/>
</dbReference>
<dbReference type="NCBIfam" id="TIGR02252">
    <property type="entry name" value="DREG-2"/>
    <property type="match status" value="1"/>
</dbReference>
<dbReference type="PANTHER" id="PTHR46191:SF2">
    <property type="entry name" value="HALOACID DEHALOGENASE-LIKE HYDROLASE DOMAIN-CONTAINING PROTEIN 3"/>
    <property type="match status" value="1"/>
</dbReference>
<sequence>MVLVLFFDAVGTLFRVRGSVGEIYGRVAADYGVQVDPQELNRAFYQAFARAPAAACPGLTGSELLAWERAWWRQVVQDTFSLSQLGDPGDNLRGDPIGTAPVFPEFEAFFDQVFDLFAEGEPWELYPETLPVLHTLREHGIPLGVISNFDSRLLPVLKRLQLQEYFSSITLSTQVGYAKPDAKIFHTALQAQGIPSEQALQALHIGDSYNQDYLGAKAAGLNALWLDRSEHPDYSDYKTDHQPTKTQERIPDLWGSLTAFQKR</sequence>
<dbReference type="InterPro" id="IPR051828">
    <property type="entry name" value="HAD-like_hydrolase_domain"/>
</dbReference>
<reference evidence="1" key="1">
    <citation type="submission" date="2021-02" db="EMBL/GenBank/DDBJ databases">
        <title>The CRISPR/cas machinery reduction and long-range gene transfer in the hot spring cyanobacterium Synechococcus.</title>
        <authorList>
            <person name="Dvorak P."/>
            <person name="Jahodarova E."/>
            <person name="Hasler P."/>
            <person name="Poulickova A."/>
        </authorList>
    </citation>
    <scope>NUCLEOTIDE SEQUENCE</scope>
    <source>
        <strain evidence="1">Rupite</strain>
    </source>
</reference>
<dbReference type="SFLD" id="SFLDS00003">
    <property type="entry name" value="Haloacid_Dehalogenase"/>
    <property type="match status" value="1"/>
</dbReference>
<dbReference type="SUPFAM" id="SSF56784">
    <property type="entry name" value="HAD-like"/>
    <property type="match status" value="1"/>
</dbReference>
<dbReference type="InterPro" id="IPR006439">
    <property type="entry name" value="HAD-SF_hydro_IA"/>
</dbReference>
<comment type="caution">
    <text evidence="1">The sequence shown here is derived from an EMBL/GenBank/DDBJ whole genome shotgun (WGS) entry which is preliminary data.</text>
</comment>
<name>A0ABT0CDD1_THEVL</name>
<dbReference type="Gene3D" id="3.40.50.1000">
    <property type="entry name" value="HAD superfamily/HAD-like"/>
    <property type="match status" value="1"/>
</dbReference>
<evidence type="ECO:0000313" key="2">
    <source>
        <dbReference type="Proteomes" id="UP000830835"/>
    </source>
</evidence>
<dbReference type="EMBL" id="JAFIRA010000037">
    <property type="protein sequence ID" value="MCJ2543800.1"/>
    <property type="molecule type" value="Genomic_DNA"/>
</dbReference>
<dbReference type="Pfam" id="PF00702">
    <property type="entry name" value="Hydrolase"/>
    <property type="match status" value="1"/>
</dbReference>
<gene>
    <name evidence="1" type="ORF">JX360_12955</name>
</gene>
<organism evidence="1 2">
    <name type="scientific">Thermostichus vulcanus str. 'Rupite'</name>
    <dbReference type="NCBI Taxonomy" id="2813851"/>
    <lineage>
        <taxon>Bacteria</taxon>
        <taxon>Bacillati</taxon>
        <taxon>Cyanobacteriota</taxon>
        <taxon>Cyanophyceae</taxon>
        <taxon>Thermostichales</taxon>
        <taxon>Thermostichaceae</taxon>
        <taxon>Thermostichus</taxon>
    </lineage>
</organism>
<dbReference type="RefSeq" id="WP_244351666.1">
    <property type="nucleotide sequence ID" value="NZ_JAFIRA010000037.1"/>
</dbReference>
<proteinExistence type="predicted"/>
<dbReference type="NCBIfam" id="TIGR01549">
    <property type="entry name" value="HAD-SF-IA-v1"/>
    <property type="match status" value="1"/>
</dbReference>
<keyword evidence="2" id="KW-1185">Reference proteome</keyword>
<accession>A0ABT0CDD1</accession>
<dbReference type="InterPro" id="IPR036412">
    <property type="entry name" value="HAD-like_sf"/>
</dbReference>
<evidence type="ECO:0000313" key="1">
    <source>
        <dbReference type="EMBL" id="MCJ2543800.1"/>
    </source>
</evidence>
<dbReference type="PANTHER" id="PTHR46191">
    <property type="match status" value="1"/>
</dbReference>
<dbReference type="SFLD" id="SFLDG01129">
    <property type="entry name" value="C1.5:_HAD__Beta-PGM__Phosphata"/>
    <property type="match status" value="1"/>
</dbReference>
<dbReference type="InterPro" id="IPR023214">
    <property type="entry name" value="HAD_sf"/>
</dbReference>
<keyword evidence="1" id="KW-0378">Hydrolase</keyword>
<dbReference type="Gene3D" id="1.10.150.720">
    <property type="entry name" value="Haloacid dehalogenase-like hydrolase"/>
    <property type="match status" value="1"/>
</dbReference>
<dbReference type="Proteomes" id="UP000830835">
    <property type="component" value="Unassembled WGS sequence"/>
</dbReference>
<dbReference type="GO" id="GO:0016787">
    <property type="term" value="F:hydrolase activity"/>
    <property type="evidence" value="ECO:0007669"/>
    <property type="project" value="UniProtKB-KW"/>
</dbReference>